<dbReference type="AlphaFoldDB" id="A0AAI9E7W2"/>
<sequence length="336" mass="36681">MATTSPPPATIKFHNPHASPEHPSSSAWHPELPLNILAVLLAVPLLLLIKNLTARALESLLLKHFPAASFEWVCAKPWRGEREREWKLIRWQRNFCLAAGAAGLLMRWPGWFVLRWHFWQCVVLVAGLCIGVQGGVVGGLVAMHGFISVADALGRVTGWVSVRGTWIPPPTPMARHASSSSPTKAQAEEAPPTPTSGRKSCAETWWEKVPGAGFLSPRALHGGDAEDVCLQEYQQPVEQDYHHTDANTEALAMPEDTPATSTFQFSPTLGGDALNNSSWLRIRNFGKSSIFSNSTSSSASRDSFGRSKIGRHGLLEMEDTPGLSGGSSRRAKRRLL</sequence>
<accession>A0AAI9E7W2</accession>
<gene>
    <name evidence="3" type="ORF">LECACI_7A001387</name>
</gene>
<keyword evidence="4" id="KW-1185">Reference proteome</keyword>
<feature type="transmembrane region" description="Helical" evidence="2">
    <location>
        <begin position="117"/>
        <end position="142"/>
    </location>
</feature>
<comment type="caution">
    <text evidence="3">The sequence shown here is derived from an EMBL/GenBank/DDBJ whole genome shotgun (WGS) entry which is preliminary data.</text>
</comment>
<evidence type="ECO:0000256" key="1">
    <source>
        <dbReference type="SAM" id="MobiDB-lite"/>
    </source>
</evidence>
<evidence type="ECO:0000313" key="4">
    <source>
        <dbReference type="Proteomes" id="UP001296104"/>
    </source>
</evidence>
<reference evidence="3" key="1">
    <citation type="submission" date="2023-11" db="EMBL/GenBank/DDBJ databases">
        <authorList>
            <person name="Alioto T."/>
            <person name="Alioto T."/>
            <person name="Gomez Garrido J."/>
        </authorList>
    </citation>
    <scope>NUCLEOTIDE SEQUENCE</scope>
</reference>
<dbReference type="EMBL" id="CAVMBE010000005">
    <property type="protein sequence ID" value="CAK3833950.1"/>
    <property type="molecule type" value="Genomic_DNA"/>
</dbReference>
<keyword evidence="2" id="KW-0472">Membrane</keyword>
<protein>
    <submittedName>
        <fullName evidence="3">Uncharacterized protein</fullName>
    </submittedName>
</protein>
<proteinExistence type="predicted"/>
<keyword evidence="2" id="KW-0812">Transmembrane</keyword>
<feature type="region of interest" description="Disordered" evidence="1">
    <location>
        <begin position="1"/>
        <end position="24"/>
    </location>
</feature>
<feature type="region of interest" description="Disordered" evidence="1">
    <location>
        <begin position="292"/>
        <end position="336"/>
    </location>
</feature>
<organism evidence="3 4">
    <name type="scientific">Lecanosticta acicola</name>
    <dbReference type="NCBI Taxonomy" id="111012"/>
    <lineage>
        <taxon>Eukaryota</taxon>
        <taxon>Fungi</taxon>
        <taxon>Dikarya</taxon>
        <taxon>Ascomycota</taxon>
        <taxon>Pezizomycotina</taxon>
        <taxon>Dothideomycetes</taxon>
        <taxon>Dothideomycetidae</taxon>
        <taxon>Mycosphaerellales</taxon>
        <taxon>Mycosphaerellaceae</taxon>
        <taxon>Lecanosticta</taxon>
    </lineage>
</organism>
<keyword evidence="2" id="KW-1133">Transmembrane helix</keyword>
<evidence type="ECO:0000256" key="2">
    <source>
        <dbReference type="SAM" id="Phobius"/>
    </source>
</evidence>
<evidence type="ECO:0000313" key="3">
    <source>
        <dbReference type="EMBL" id="CAK3833950.1"/>
    </source>
</evidence>
<feature type="transmembrane region" description="Helical" evidence="2">
    <location>
        <begin position="32"/>
        <end position="49"/>
    </location>
</feature>
<feature type="compositionally biased region" description="Low complexity" evidence="1">
    <location>
        <begin position="292"/>
        <end position="302"/>
    </location>
</feature>
<name>A0AAI9E7W2_9PEZI</name>
<dbReference type="Proteomes" id="UP001296104">
    <property type="component" value="Unassembled WGS sequence"/>
</dbReference>
<feature type="region of interest" description="Disordered" evidence="1">
    <location>
        <begin position="170"/>
        <end position="200"/>
    </location>
</feature>